<sequence>MPTTSDILLDIYKQLRENNPIKSYRQNVLYIQFPVFQTASKCRLKNFPENFRFLPMYSIHGIRPF</sequence>
<dbReference type="Proteomes" id="UP000198238">
    <property type="component" value="Chromosome"/>
</dbReference>
<proteinExistence type="predicted"/>
<evidence type="ECO:0000313" key="1">
    <source>
        <dbReference type="EMBL" id="ASK26889.1"/>
    </source>
</evidence>
<accession>A0A220S085</accession>
<gene>
    <name evidence="1" type="ORF">BG910_03250</name>
</gene>
<organism evidence="1 2">
    <name type="scientific">Neisseria chenwenguii</name>
    <dbReference type="NCBI Taxonomy" id="1853278"/>
    <lineage>
        <taxon>Bacteria</taxon>
        <taxon>Pseudomonadati</taxon>
        <taxon>Pseudomonadota</taxon>
        <taxon>Betaproteobacteria</taxon>
        <taxon>Neisseriales</taxon>
        <taxon>Neisseriaceae</taxon>
        <taxon>Neisseria</taxon>
    </lineage>
</organism>
<dbReference type="AlphaFoldDB" id="A0A220S085"/>
<keyword evidence="2" id="KW-1185">Reference proteome</keyword>
<dbReference type="KEGG" id="nei:BG910_03250"/>
<dbReference type="EMBL" id="CP022278">
    <property type="protein sequence ID" value="ASK26889.1"/>
    <property type="molecule type" value="Genomic_DNA"/>
</dbReference>
<name>A0A220S085_9NEIS</name>
<evidence type="ECO:0000313" key="2">
    <source>
        <dbReference type="Proteomes" id="UP000198238"/>
    </source>
</evidence>
<protein>
    <submittedName>
        <fullName evidence="1">Uncharacterized protein</fullName>
    </submittedName>
</protein>
<reference evidence="1 2" key="1">
    <citation type="submission" date="2017-06" db="EMBL/GenBank/DDBJ databases">
        <title>Neisseria chenwenguii sp. nov., isolated from the intestinal contents of Tibetan Plateau Pika in Yushu, Qinghai Province, China.</title>
        <authorList>
            <person name="Zhang G."/>
        </authorList>
    </citation>
    <scope>NUCLEOTIDE SEQUENCE [LARGE SCALE GENOMIC DNA]</scope>
    <source>
        <strain evidence="1 2">10023</strain>
    </source>
</reference>